<keyword evidence="7" id="KW-1185">Reference proteome</keyword>
<protein>
    <submittedName>
        <fullName evidence="6">Glycosyl transferase</fullName>
    </submittedName>
</protein>
<dbReference type="SUPFAM" id="SSF53756">
    <property type="entry name" value="UDP-Glycosyltransferase/glycogen phosphorylase"/>
    <property type="match status" value="1"/>
</dbReference>
<evidence type="ECO:0000256" key="3">
    <source>
        <dbReference type="ARBA" id="ARBA00022679"/>
    </source>
</evidence>
<dbReference type="Pfam" id="PF00534">
    <property type="entry name" value="Glycos_transf_1"/>
    <property type="match status" value="1"/>
</dbReference>
<dbReference type="Proteomes" id="UP000612956">
    <property type="component" value="Unassembled WGS sequence"/>
</dbReference>
<comment type="caution">
    <text evidence="6">The sequence shown here is derived from an EMBL/GenBank/DDBJ whole genome shotgun (WGS) entry which is preliminary data.</text>
</comment>
<dbReference type="PANTHER" id="PTHR12526:SF640">
    <property type="entry name" value="COLANIC ACID BIOSYNTHESIS GLYCOSYLTRANSFERASE WCAL-RELATED"/>
    <property type="match status" value="1"/>
</dbReference>
<dbReference type="Gene3D" id="3.40.50.2000">
    <property type="entry name" value="Glycogen Phosphorylase B"/>
    <property type="match status" value="2"/>
</dbReference>
<evidence type="ECO:0000256" key="1">
    <source>
        <dbReference type="ARBA" id="ARBA00009481"/>
    </source>
</evidence>
<dbReference type="RefSeq" id="WP_188826761.1">
    <property type="nucleotide sequence ID" value="NZ_BMMW01000001.1"/>
</dbReference>
<comment type="similarity">
    <text evidence="1">Belongs to the glycosyltransferase group 1 family. Glycosyltransferase 4 subfamily.</text>
</comment>
<keyword evidence="3 6" id="KW-0808">Transferase</keyword>
<gene>
    <name evidence="6" type="ORF">GCM10011591_01500</name>
</gene>
<reference evidence="6" key="2">
    <citation type="submission" date="2020-09" db="EMBL/GenBank/DDBJ databases">
        <authorList>
            <person name="Sun Q."/>
            <person name="Zhou Y."/>
        </authorList>
    </citation>
    <scope>NUCLEOTIDE SEQUENCE</scope>
    <source>
        <strain evidence="6">CGMCC 4.7278</strain>
    </source>
</reference>
<evidence type="ECO:0000259" key="4">
    <source>
        <dbReference type="Pfam" id="PF00534"/>
    </source>
</evidence>
<dbReference type="AlphaFoldDB" id="A0A917V3V4"/>
<feature type="domain" description="Glycosyl transferase family 1" evidence="4">
    <location>
        <begin position="188"/>
        <end position="340"/>
    </location>
</feature>
<dbReference type="Pfam" id="PF13439">
    <property type="entry name" value="Glyco_transf_4"/>
    <property type="match status" value="1"/>
</dbReference>
<dbReference type="PANTHER" id="PTHR12526">
    <property type="entry name" value="GLYCOSYLTRANSFERASE"/>
    <property type="match status" value="1"/>
</dbReference>
<feature type="domain" description="Glycosyltransferase subfamily 4-like N-terminal" evidence="5">
    <location>
        <begin position="18"/>
        <end position="175"/>
    </location>
</feature>
<evidence type="ECO:0000313" key="6">
    <source>
        <dbReference type="EMBL" id="GGK33544.1"/>
    </source>
</evidence>
<reference evidence="6" key="1">
    <citation type="journal article" date="2014" name="Int. J. Syst. Evol. Microbiol.">
        <title>Complete genome sequence of Corynebacterium casei LMG S-19264T (=DSM 44701T), isolated from a smear-ripened cheese.</title>
        <authorList>
            <consortium name="US DOE Joint Genome Institute (JGI-PGF)"/>
            <person name="Walter F."/>
            <person name="Albersmeier A."/>
            <person name="Kalinowski J."/>
            <person name="Ruckert C."/>
        </authorList>
    </citation>
    <scope>NUCLEOTIDE SEQUENCE</scope>
    <source>
        <strain evidence="6">CGMCC 4.7278</strain>
    </source>
</reference>
<proteinExistence type="inferred from homology"/>
<evidence type="ECO:0000256" key="2">
    <source>
        <dbReference type="ARBA" id="ARBA00022676"/>
    </source>
</evidence>
<accession>A0A917V3V4</accession>
<dbReference type="CDD" id="cd03801">
    <property type="entry name" value="GT4_PimA-like"/>
    <property type="match status" value="1"/>
</dbReference>
<sequence length="362" mass="38099">MSHASRDLLFIAHTGQASGAENVMLSLVEVALMRGDRVRVACPDGPLCARLPDGVSRVVIPPLGLTGERGARRLVAASVMFARWARAAFVLRKPLRSSQVDVIINSTMALPAVALARPDRATTTWLVHDILASGRQYAAARAGRRAVRHAVAVSEAAATPVRAQGISVSVAVNGVTWPVDAASAPAVREPAVIGILGVITEWKGHHVLLDAVARVPDVVVEIAGSALPGDEEYLAQLRTRAAKPDLAGRVRFLGRVDALPTLRGWDALVSASVLPEAGQLVVLEAMSVGIPVIATDHGGYADERVMVCVPPNDAGALAKGIAGLVTDLALRQRLSLAGRARVRESHDRSVTVLAMLDALVRE</sequence>
<dbReference type="InterPro" id="IPR028098">
    <property type="entry name" value="Glyco_trans_4-like_N"/>
</dbReference>
<dbReference type="EMBL" id="BMMW01000001">
    <property type="protein sequence ID" value="GGK33544.1"/>
    <property type="molecule type" value="Genomic_DNA"/>
</dbReference>
<organism evidence="6 7">
    <name type="scientific">Nocardia camponoti</name>
    <dbReference type="NCBI Taxonomy" id="1616106"/>
    <lineage>
        <taxon>Bacteria</taxon>
        <taxon>Bacillati</taxon>
        <taxon>Actinomycetota</taxon>
        <taxon>Actinomycetes</taxon>
        <taxon>Mycobacteriales</taxon>
        <taxon>Nocardiaceae</taxon>
        <taxon>Nocardia</taxon>
    </lineage>
</organism>
<evidence type="ECO:0000313" key="7">
    <source>
        <dbReference type="Proteomes" id="UP000612956"/>
    </source>
</evidence>
<name>A0A917V3V4_9NOCA</name>
<dbReference type="GO" id="GO:0016757">
    <property type="term" value="F:glycosyltransferase activity"/>
    <property type="evidence" value="ECO:0007669"/>
    <property type="project" value="UniProtKB-KW"/>
</dbReference>
<evidence type="ECO:0000259" key="5">
    <source>
        <dbReference type="Pfam" id="PF13439"/>
    </source>
</evidence>
<dbReference type="InterPro" id="IPR001296">
    <property type="entry name" value="Glyco_trans_1"/>
</dbReference>
<keyword evidence="2" id="KW-0328">Glycosyltransferase</keyword>